<dbReference type="AlphaFoldDB" id="A0AAJ1R0X3"/>
<evidence type="ECO:0000256" key="1">
    <source>
        <dbReference type="SAM" id="Phobius"/>
    </source>
</evidence>
<sequence length="145" mass="17142">MIRKRTEIIVSCVIIFLCQLVPTYDFYKIENDLNKFRAAEIKNIKIDTINYLHYRPGNWNSKYLQIVLNDNKSYPFITENYEDREKISLGDYVQKNKNSSELLINDRDIFILKDLTVEKILERLFMLLVSSVPVLGILFGKKNTK</sequence>
<keyword evidence="1" id="KW-0812">Transmembrane</keyword>
<feature type="transmembrane region" description="Helical" evidence="1">
    <location>
        <begin position="120"/>
        <end position="140"/>
    </location>
</feature>
<organism evidence="2 3">
    <name type="scientific">Chryseobacterium gambrini</name>
    <dbReference type="NCBI Taxonomy" id="373672"/>
    <lineage>
        <taxon>Bacteria</taxon>
        <taxon>Pseudomonadati</taxon>
        <taxon>Bacteroidota</taxon>
        <taxon>Flavobacteriia</taxon>
        <taxon>Flavobacteriales</taxon>
        <taxon>Weeksellaceae</taxon>
        <taxon>Chryseobacterium group</taxon>
        <taxon>Chryseobacterium</taxon>
    </lineage>
</organism>
<protein>
    <submittedName>
        <fullName evidence="2">Uncharacterized protein</fullName>
    </submittedName>
</protein>
<dbReference type="RefSeq" id="WP_214589333.1">
    <property type="nucleotide sequence ID" value="NZ_JAUHGV010000001.1"/>
</dbReference>
<accession>A0AAJ1R0X3</accession>
<comment type="caution">
    <text evidence="2">The sequence shown here is derived from an EMBL/GenBank/DDBJ whole genome shotgun (WGS) entry which is preliminary data.</text>
</comment>
<reference evidence="2" key="1">
    <citation type="submission" date="2023-06" db="EMBL/GenBank/DDBJ databases">
        <title>Two Chryseobacterium gambrini strains from China.</title>
        <authorList>
            <person name="Zeng J."/>
            <person name="Wu Y."/>
        </authorList>
    </citation>
    <scope>NUCLEOTIDE SEQUENCE</scope>
    <source>
        <strain evidence="2">SQ219</strain>
    </source>
</reference>
<proteinExistence type="predicted"/>
<evidence type="ECO:0000313" key="3">
    <source>
        <dbReference type="Proteomes" id="UP001225933"/>
    </source>
</evidence>
<keyword evidence="1" id="KW-1133">Transmembrane helix</keyword>
<gene>
    <name evidence="2" type="ORF">QX233_01450</name>
</gene>
<evidence type="ECO:0000313" key="2">
    <source>
        <dbReference type="EMBL" id="MDN4011117.1"/>
    </source>
</evidence>
<dbReference type="Proteomes" id="UP001225933">
    <property type="component" value="Unassembled WGS sequence"/>
</dbReference>
<keyword evidence="1" id="KW-0472">Membrane</keyword>
<name>A0AAJ1R0X3_9FLAO</name>
<dbReference type="EMBL" id="JAUHGV010000001">
    <property type="protein sequence ID" value="MDN4011117.1"/>
    <property type="molecule type" value="Genomic_DNA"/>
</dbReference>